<dbReference type="InterPro" id="IPR036938">
    <property type="entry name" value="PAP2/HPO_sf"/>
</dbReference>
<dbReference type="GO" id="GO:0016020">
    <property type="term" value="C:membrane"/>
    <property type="evidence" value="ECO:0007669"/>
    <property type="project" value="UniProtKB-SubCell"/>
</dbReference>
<dbReference type="CDD" id="cd03390">
    <property type="entry name" value="PAP2_containing_1_like"/>
    <property type="match status" value="1"/>
</dbReference>
<dbReference type="Proteomes" id="UP000215127">
    <property type="component" value="Chromosome 1"/>
</dbReference>
<evidence type="ECO:0000259" key="8">
    <source>
        <dbReference type="SMART" id="SM00014"/>
    </source>
</evidence>
<dbReference type="Gene3D" id="1.20.144.10">
    <property type="entry name" value="Phosphatidic acid phosphatase type 2/haloperoxidase"/>
    <property type="match status" value="1"/>
</dbReference>
<feature type="transmembrane region" description="Helical" evidence="7">
    <location>
        <begin position="174"/>
        <end position="192"/>
    </location>
</feature>
<keyword evidence="10" id="KW-1185">Reference proteome</keyword>
<protein>
    <recommendedName>
        <fullName evidence="8">Phosphatidic acid phosphatase type 2/haloperoxidase domain-containing protein</fullName>
    </recommendedName>
</protein>
<proteinExistence type="inferred from homology"/>
<name>A0A1X7RFN4_ZYMT9</name>
<dbReference type="GO" id="GO:0008195">
    <property type="term" value="F:phosphatidate phosphatase activity"/>
    <property type="evidence" value="ECO:0007669"/>
    <property type="project" value="TreeGrafter"/>
</dbReference>
<keyword evidence="3 7" id="KW-0812">Transmembrane</keyword>
<feature type="transmembrane region" description="Helical" evidence="7">
    <location>
        <begin position="32"/>
        <end position="53"/>
    </location>
</feature>
<dbReference type="AlphaFoldDB" id="A0A1X7RFN4"/>
<keyword evidence="4 7" id="KW-1133">Transmembrane helix</keyword>
<dbReference type="InterPro" id="IPR043216">
    <property type="entry name" value="PAP-like"/>
</dbReference>
<dbReference type="SUPFAM" id="SSF48317">
    <property type="entry name" value="Acid phosphatase/Vanadium-dependent haloperoxidase"/>
    <property type="match status" value="1"/>
</dbReference>
<evidence type="ECO:0000256" key="4">
    <source>
        <dbReference type="ARBA" id="ARBA00022989"/>
    </source>
</evidence>
<evidence type="ECO:0000313" key="9">
    <source>
        <dbReference type="EMBL" id="SMQ46224.1"/>
    </source>
</evidence>
<dbReference type="EMBL" id="LT853692">
    <property type="protein sequence ID" value="SMQ46224.1"/>
    <property type="molecule type" value="Genomic_DNA"/>
</dbReference>
<feature type="domain" description="Phosphatidic acid phosphatase type 2/haloperoxidase" evidence="8">
    <location>
        <begin position="109"/>
        <end position="250"/>
    </location>
</feature>
<dbReference type="PANTHER" id="PTHR10165:SF35">
    <property type="entry name" value="RE23632P"/>
    <property type="match status" value="1"/>
</dbReference>
<feature type="transmembrane region" description="Helical" evidence="7">
    <location>
        <begin position="73"/>
        <end position="94"/>
    </location>
</feature>
<evidence type="ECO:0000256" key="1">
    <source>
        <dbReference type="ARBA" id="ARBA00004141"/>
    </source>
</evidence>
<evidence type="ECO:0000256" key="3">
    <source>
        <dbReference type="ARBA" id="ARBA00022692"/>
    </source>
</evidence>
<evidence type="ECO:0000256" key="5">
    <source>
        <dbReference type="ARBA" id="ARBA00023136"/>
    </source>
</evidence>
<feature type="region of interest" description="Disordered" evidence="6">
    <location>
        <begin position="268"/>
        <end position="294"/>
    </location>
</feature>
<comment type="subcellular location">
    <subcellularLocation>
        <location evidence="1">Membrane</location>
        <topology evidence="1">Multi-pass membrane protein</topology>
    </subcellularLocation>
</comment>
<comment type="similarity">
    <text evidence="2">Belongs to the PA-phosphatase related phosphoesterase family.</text>
</comment>
<sequence length="294" mass="32493">MPGSVKAKAQASRDGVLGVADRIWRSSYAGDYIGLAILIVLYSLFRTFSEPFYTSFRLDDTRIQWPHAEVEHVPVAMLFIYAAGIPLILLVAWAMIFRPGHHKAHAVLLGLVTSVLMTTFLTDIAKDAVGRPRPDLISRCKPEKSTPMHELVPIDVCTETRRHLLHDGFRSWPSGHSSFAFAGLGWLALALTSQTRALRPRANLVYVLICLAPLLAAALIAASRLEDYRHDVGDVVTGSSLGFAVTYFNWRRYFPSLLSAECDQPYLQSPGGDGSSPSAFQRVRDEEEGYGSDD</sequence>
<evidence type="ECO:0000256" key="7">
    <source>
        <dbReference type="SAM" id="Phobius"/>
    </source>
</evidence>
<organism evidence="9 10">
    <name type="scientific">Zymoseptoria tritici (strain ST99CH_3D7)</name>
    <dbReference type="NCBI Taxonomy" id="1276538"/>
    <lineage>
        <taxon>Eukaryota</taxon>
        <taxon>Fungi</taxon>
        <taxon>Dikarya</taxon>
        <taxon>Ascomycota</taxon>
        <taxon>Pezizomycotina</taxon>
        <taxon>Dothideomycetes</taxon>
        <taxon>Dothideomycetidae</taxon>
        <taxon>Mycosphaerellales</taxon>
        <taxon>Mycosphaerellaceae</taxon>
        <taxon>Zymoseptoria</taxon>
    </lineage>
</organism>
<evidence type="ECO:0000256" key="6">
    <source>
        <dbReference type="SAM" id="MobiDB-lite"/>
    </source>
</evidence>
<gene>
    <name evidence="9" type="ORF">ZT3D7_G1369</name>
</gene>
<dbReference type="GO" id="GO:0046839">
    <property type="term" value="P:phospholipid dephosphorylation"/>
    <property type="evidence" value="ECO:0007669"/>
    <property type="project" value="TreeGrafter"/>
</dbReference>
<dbReference type="Pfam" id="PF01569">
    <property type="entry name" value="PAP2"/>
    <property type="match status" value="1"/>
</dbReference>
<evidence type="ECO:0000256" key="2">
    <source>
        <dbReference type="ARBA" id="ARBA00008816"/>
    </source>
</evidence>
<evidence type="ECO:0000313" key="10">
    <source>
        <dbReference type="Proteomes" id="UP000215127"/>
    </source>
</evidence>
<feature type="transmembrane region" description="Helical" evidence="7">
    <location>
        <begin position="106"/>
        <end position="125"/>
    </location>
</feature>
<dbReference type="SMART" id="SM00014">
    <property type="entry name" value="acidPPc"/>
    <property type="match status" value="1"/>
</dbReference>
<reference evidence="9 10" key="1">
    <citation type="submission" date="2016-06" db="EMBL/GenBank/DDBJ databases">
        <authorList>
            <person name="Kjaerup R.B."/>
            <person name="Dalgaard T.S."/>
            <person name="Juul-Madsen H.R."/>
        </authorList>
    </citation>
    <scope>NUCLEOTIDE SEQUENCE [LARGE SCALE GENOMIC DNA]</scope>
</reference>
<dbReference type="InterPro" id="IPR000326">
    <property type="entry name" value="PAP2/HPO"/>
</dbReference>
<accession>A0A1X7RFN4</accession>
<dbReference type="PANTHER" id="PTHR10165">
    <property type="entry name" value="LIPID PHOSPHATE PHOSPHATASE"/>
    <property type="match status" value="1"/>
</dbReference>
<dbReference type="STRING" id="1276538.A0A1X7RFN4"/>
<dbReference type="GO" id="GO:0006644">
    <property type="term" value="P:phospholipid metabolic process"/>
    <property type="evidence" value="ECO:0007669"/>
    <property type="project" value="InterPro"/>
</dbReference>
<keyword evidence="5 7" id="KW-0472">Membrane</keyword>
<feature type="transmembrane region" description="Helical" evidence="7">
    <location>
        <begin position="204"/>
        <end position="223"/>
    </location>
</feature>